<keyword evidence="6 13" id="KW-0269">Exonuclease</keyword>
<proteinExistence type="inferred from homology"/>
<dbReference type="Gene3D" id="3.90.320.10">
    <property type="match status" value="1"/>
</dbReference>
<organism evidence="18 19">
    <name type="scientific">Alkaliphilus pronyensis</name>
    <dbReference type="NCBI Taxonomy" id="1482732"/>
    <lineage>
        <taxon>Bacteria</taxon>
        <taxon>Bacillati</taxon>
        <taxon>Bacillota</taxon>
        <taxon>Clostridia</taxon>
        <taxon>Peptostreptococcales</taxon>
        <taxon>Natronincolaceae</taxon>
        <taxon>Alkaliphilus</taxon>
    </lineage>
</organism>
<comment type="function">
    <text evidence="13">The heterodimer acts as both an ATP-dependent DNA helicase and an ATP-dependent, dual-direction single-stranded exonuclease. Recognizes the chi site generating a DNA molecule suitable for the initiation of homologous recombination. The AddA nuclease domain is required for chi fragment generation; this subunit has the helicase and 3' -&gt; 5' nuclease activities.</text>
</comment>
<evidence type="ECO:0000256" key="13">
    <source>
        <dbReference type="HAMAP-Rule" id="MF_01451"/>
    </source>
</evidence>
<evidence type="ECO:0000256" key="12">
    <source>
        <dbReference type="ARBA" id="ARBA00048988"/>
    </source>
</evidence>
<dbReference type="Proteomes" id="UP000432715">
    <property type="component" value="Unassembled WGS sequence"/>
</dbReference>
<evidence type="ECO:0000256" key="9">
    <source>
        <dbReference type="ARBA" id="ARBA00023204"/>
    </source>
</evidence>
<keyword evidence="15" id="KW-0175">Coiled coil</keyword>
<dbReference type="GO" id="GO:0005829">
    <property type="term" value="C:cytosol"/>
    <property type="evidence" value="ECO:0007669"/>
    <property type="project" value="TreeGrafter"/>
</dbReference>
<dbReference type="HAMAP" id="MF_01451">
    <property type="entry name" value="AddA"/>
    <property type="match status" value="1"/>
</dbReference>
<dbReference type="InterPro" id="IPR000212">
    <property type="entry name" value="DNA_helicase_UvrD/REP"/>
</dbReference>
<dbReference type="GO" id="GO:0043138">
    <property type="term" value="F:3'-5' DNA helicase activity"/>
    <property type="evidence" value="ECO:0007669"/>
    <property type="project" value="UniProtKB-UniRule"/>
</dbReference>
<feature type="binding site" evidence="14">
    <location>
        <begin position="23"/>
        <end position="30"/>
    </location>
    <ligand>
        <name>ATP</name>
        <dbReference type="ChEBI" id="CHEBI:30616"/>
    </ligand>
</feature>
<dbReference type="GO" id="GO:0005524">
    <property type="term" value="F:ATP binding"/>
    <property type="evidence" value="ECO:0007669"/>
    <property type="project" value="UniProtKB-UniRule"/>
</dbReference>
<evidence type="ECO:0000313" key="18">
    <source>
        <dbReference type="EMBL" id="KAB3534145.1"/>
    </source>
</evidence>
<dbReference type="GO" id="GO:0000724">
    <property type="term" value="P:double-strand break repair via homologous recombination"/>
    <property type="evidence" value="ECO:0007669"/>
    <property type="project" value="UniProtKB-UniRule"/>
</dbReference>
<comment type="cofactor">
    <cofactor evidence="13">
        <name>Mg(2+)</name>
        <dbReference type="ChEBI" id="CHEBI:18420"/>
    </cofactor>
</comment>
<evidence type="ECO:0000259" key="17">
    <source>
        <dbReference type="PROSITE" id="PS51217"/>
    </source>
</evidence>
<evidence type="ECO:0000256" key="2">
    <source>
        <dbReference type="ARBA" id="ARBA00022741"/>
    </source>
</evidence>
<evidence type="ECO:0000256" key="4">
    <source>
        <dbReference type="ARBA" id="ARBA00022801"/>
    </source>
</evidence>
<keyword evidence="19" id="KW-1185">Reference proteome</keyword>
<sequence>MPSWTKQQEAAITARNSNLLVSAAAGSGKTAVLVERIIKLIIEDEVNIDELLIVTFTNAAAGEMRERIAKAIIKELEVKNSKEEHLRKQLTLLNKATIATLHSFCIEIVKKHFHFINIDPSFRIGDATETLLLKQEAIEEVFEEEYNEGNQLFHRLVEAYGGRRDDNQLQELVLNIYSFIQSQPYPLMWLKEKVELFSMNLEEFYKSPWVKTIKQSIILRLKGIKDLLLEAINVCQKPMGPYQYEAAITNDILVIDALINAIEVGLVEFYSSLKEVKHQTLGRCKEADEALKEEAKKLRNTAKDGIKKLKNEILSASPKEYVEDLNSLQPLMEYLAKIVEDFNSTYQNKKAEKGIVDFNDLEHFALRLLENPMVSQEYQEGFRYIFIDEYQDSNIVQETIIQRIKRKNNLFMVGDVKQSIYRFRLADPSLFIDKYDTFSSEEDGLNRRIDLAKNFRSRKEILDGVNFIFKNIMSRTVGEINYTEEVFLNAGGEFPVTEDKSLELHLIEKDPDIEEASQAIEELEDIDVEAKIIAKRIKAALKEEVYDGATGSFRRVQYRDIVVLLRATKQWAPSFLQTFLQEGIPAYADIGSGYFEAIEVSLFMNLLKVIDNKRQDIPLLSVMASPIGGFTINELITVRTEYRDKSYFNGIFKYINEKSDGLSKKLNSFINRIEEWAEEAKYTRMDELISKLYTDTGYYHYVGAMPGGIQRQANLRVLLDRANQFQSTSIRGLFNFISFIEKLQSNRGDMGSAKILSENDNVVRLMSIHKSKGLEFPVVIVAGLGKQFNLRDLNNRMLLHKDLGIGPDYVDPDLRIIRETIAKMAMKDKIKLESLSEEMRILYVALTRPKDKLILVGSVKQLEKKCRKWGRPLLDYSIAGAITYLDWIGGLLVKHRDGEKLRRIADLELLEADLLEDNSRWSIKIHNKGQLVGEELQENTERELLKKRLESPDLEATSYKDDINRRLNWHYPYVAATKIPSKLSVTDIKQSQISKLEGLGIKIPKLIKIPKFIDKSNTLSAAEKGTVLHFVMQHLDFSRGLSFKDIEEQIGGMVTNELLTEVEAATVNVAKIEKFFSSDIGKRLLRAKEVYREVPFNIKKTASEVLDGIESDEELLIQGVIDCYFKEAEGIVLIDYKSDYVFEDVELIVTKYKTQLQLYKEALQAIGGEEIKECYIYLFDKDKAIII</sequence>
<evidence type="ECO:0000256" key="7">
    <source>
        <dbReference type="ARBA" id="ARBA00022840"/>
    </source>
</evidence>
<keyword evidence="4 13" id="KW-0378">Hydrolase</keyword>
<dbReference type="PROSITE" id="PS51217">
    <property type="entry name" value="UVRD_HELICASE_CTER"/>
    <property type="match status" value="1"/>
</dbReference>
<dbReference type="Gene3D" id="1.10.274.50">
    <property type="match status" value="1"/>
</dbReference>
<evidence type="ECO:0000256" key="6">
    <source>
        <dbReference type="ARBA" id="ARBA00022839"/>
    </source>
</evidence>
<dbReference type="Pfam" id="PF12705">
    <property type="entry name" value="PDDEXK_1"/>
    <property type="match status" value="1"/>
</dbReference>
<dbReference type="Pfam" id="PF00580">
    <property type="entry name" value="UvrD-helicase"/>
    <property type="match status" value="1"/>
</dbReference>
<dbReference type="InterPro" id="IPR014016">
    <property type="entry name" value="UvrD-like_ATP-bd"/>
</dbReference>
<dbReference type="GO" id="GO:0003690">
    <property type="term" value="F:double-stranded DNA binding"/>
    <property type="evidence" value="ECO:0007669"/>
    <property type="project" value="UniProtKB-UniRule"/>
</dbReference>
<gene>
    <name evidence="13 18" type="primary">addA</name>
    <name evidence="18" type="ORF">F8154_09410</name>
</gene>
<dbReference type="PANTHER" id="PTHR11070:SF48">
    <property type="entry name" value="ATP-DEPENDENT HELICASE_NUCLEASE SUBUNIT A"/>
    <property type="match status" value="1"/>
</dbReference>
<reference evidence="18 19" key="1">
    <citation type="submission" date="2019-10" db="EMBL/GenBank/DDBJ databases">
        <title>Alkaliphilus serpentinus sp. nov. and Alkaliphilus pronyensis sp. nov., two novel anaerobic alkaliphilic species isolated from the serpentinized-hosted hydrothermal field of the Prony Bay (New Caledonia).</title>
        <authorList>
            <person name="Postec A."/>
        </authorList>
    </citation>
    <scope>NUCLEOTIDE SEQUENCE [LARGE SCALE GENOMIC DNA]</scope>
    <source>
        <strain evidence="18 19">LacV</strain>
    </source>
</reference>
<dbReference type="SUPFAM" id="SSF52540">
    <property type="entry name" value="P-loop containing nucleoside triphosphate hydrolases"/>
    <property type="match status" value="1"/>
</dbReference>
<comment type="catalytic activity">
    <reaction evidence="11 13">
        <text>Couples ATP hydrolysis with the unwinding of duplex DNA by translocating in the 3'-5' direction.</text>
        <dbReference type="EC" id="5.6.2.4"/>
    </reaction>
</comment>
<dbReference type="InterPro" id="IPR011604">
    <property type="entry name" value="PDDEXK-like_dom_sf"/>
</dbReference>
<dbReference type="RefSeq" id="WP_151861366.1">
    <property type="nucleotide sequence ID" value="NZ_WBZC01000031.1"/>
</dbReference>
<keyword evidence="5 13" id="KW-0347">Helicase</keyword>
<dbReference type="EC" id="3.1.-.-" evidence="13"/>
<keyword evidence="8 13" id="KW-0238">DNA-binding</keyword>
<evidence type="ECO:0000256" key="11">
    <source>
        <dbReference type="ARBA" id="ARBA00034617"/>
    </source>
</evidence>
<keyword evidence="2 13" id="KW-0547">Nucleotide-binding</keyword>
<protein>
    <recommendedName>
        <fullName evidence="13">ATP-dependent helicase/nuclease subunit A</fullName>
        <ecNumber evidence="13">3.1.-.-</ecNumber>
        <ecNumber evidence="13">5.6.2.4</ecNumber>
    </recommendedName>
    <alternativeName>
        <fullName evidence="13">ATP-dependent helicase/nuclease AddA</fullName>
    </alternativeName>
    <alternativeName>
        <fullName evidence="13">DNA 3'-5' helicase AddA</fullName>
    </alternativeName>
</protein>
<dbReference type="InterPro" id="IPR014017">
    <property type="entry name" value="DNA_helicase_UvrD-like_C"/>
</dbReference>
<comment type="subunit">
    <text evidence="13">Heterodimer of AddA and AddB/RexB.</text>
</comment>
<dbReference type="Pfam" id="PF13361">
    <property type="entry name" value="UvrD_C"/>
    <property type="match status" value="1"/>
</dbReference>
<feature type="domain" description="UvrD-like helicase C-terminal" evidence="17">
    <location>
        <begin position="485"/>
        <end position="773"/>
    </location>
</feature>
<dbReference type="Gene3D" id="3.40.50.300">
    <property type="entry name" value="P-loop containing nucleotide triphosphate hydrolases"/>
    <property type="match status" value="4"/>
</dbReference>
<evidence type="ECO:0000256" key="3">
    <source>
        <dbReference type="ARBA" id="ARBA00022763"/>
    </source>
</evidence>
<keyword evidence="3 13" id="KW-0227">DNA damage</keyword>
<feature type="domain" description="UvrD-like helicase ATP-binding" evidence="16">
    <location>
        <begin position="2"/>
        <end position="458"/>
    </location>
</feature>
<dbReference type="EC" id="5.6.2.4" evidence="13"/>
<evidence type="ECO:0000256" key="15">
    <source>
        <dbReference type="SAM" id="Coils"/>
    </source>
</evidence>
<keyword evidence="10 13" id="KW-0413">Isomerase</keyword>
<dbReference type="CDD" id="cd17932">
    <property type="entry name" value="DEXQc_UvrD"/>
    <property type="match status" value="2"/>
</dbReference>
<name>A0A6I0F0N7_9FIRM</name>
<dbReference type="OrthoDB" id="9810135at2"/>
<comment type="similarity">
    <text evidence="13">Belongs to the helicase family. AddA subfamily.</text>
</comment>
<dbReference type="GO" id="GO:0008408">
    <property type="term" value="F:3'-5' exonuclease activity"/>
    <property type="evidence" value="ECO:0007669"/>
    <property type="project" value="UniProtKB-UniRule"/>
</dbReference>
<keyword evidence="7 13" id="KW-0067">ATP-binding</keyword>
<dbReference type="EMBL" id="WBZC01000031">
    <property type="protein sequence ID" value="KAB3534145.1"/>
    <property type="molecule type" value="Genomic_DNA"/>
</dbReference>
<dbReference type="SUPFAM" id="SSF52980">
    <property type="entry name" value="Restriction endonuclease-like"/>
    <property type="match status" value="1"/>
</dbReference>
<dbReference type="PROSITE" id="PS51198">
    <property type="entry name" value="UVRD_HELICASE_ATP_BIND"/>
    <property type="match status" value="1"/>
</dbReference>
<comment type="caution">
    <text evidence="18">The sequence shown here is derived from an EMBL/GenBank/DDBJ whole genome shotgun (WGS) entry which is preliminary data.</text>
</comment>
<dbReference type="GO" id="GO:0033202">
    <property type="term" value="C:DNA helicase complex"/>
    <property type="evidence" value="ECO:0007669"/>
    <property type="project" value="TreeGrafter"/>
</dbReference>
<accession>A0A6I0F0N7</accession>
<feature type="coiled-coil region" evidence="15">
    <location>
        <begin position="281"/>
        <end position="312"/>
    </location>
</feature>
<dbReference type="PANTHER" id="PTHR11070">
    <property type="entry name" value="UVRD / RECB / PCRA DNA HELICASE FAMILY MEMBER"/>
    <property type="match status" value="1"/>
</dbReference>
<dbReference type="AlphaFoldDB" id="A0A6I0F0N7"/>
<keyword evidence="1 13" id="KW-0540">Nuclease</keyword>
<evidence type="ECO:0000256" key="8">
    <source>
        <dbReference type="ARBA" id="ARBA00023125"/>
    </source>
</evidence>
<evidence type="ECO:0000256" key="14">
    <source>
        <dbReference type="PROSITE-ProRule" id="PRU00560"/>
    </source>
</evidence>
<evidence type="ECO:0000256" key="5">
    <source>
        <dbReference type="ARBA" id="ARBA00022806"/>
    </source>
</evidence>
<dbReference type="InterPro" id="IPR014152">
    <property type="entry name" value="AddA"/>
</dbReference>
<dbReference type="InterPro" id="IPR011335">
    <property type="entry name" value="Restrct_endonuc-II-like"/>
</dbReference>
<comment type="catalytic activity">
    <reaction evidence="12 13">
        <text>ATP + H2O = ADP + phosphate + H(+)</text>
        <dbReference type="Rhea" id="RHEA:13065"/>
        <dbReference type="ChEBI" id="CHEBI:15377"/>
        <dbReference type="ChEBI" id="CHEBI:15378"/>
        <dbReference type="ChEBI" id="CHEBI:30616"/>
        <dbReference type="ChEBI" id="CHEBI:43474"/>
        <dbReference type="ChEBI" id="CHEBI:456216"/>
        <dbReference type="EC" id="5.6.2.4"/>
    </reaction>
</comment>
<dbReference type="NCBIfam" id="TIGR02785">
    <property type="entry name" value="addA_Gpos"/>
    <property type="match status" value="1"/>
</dbReference>
<dbReference type="InterPro" id="IPR038726">
    <property type="entry name" value="PDDEXK_AddAB-type"/>
</dbReference>
<evidence type="ECO:0000259" key="16">
    <source>
        <dbReference type="PROSITE" id="PS51198"/>
    </source>
</evidence>
<keyword evidence="9 13" id="KW-0234">DNA repair</keyword>
<evidence type="ECO:0000256" key="1">
    <source>
        <dbReference type="ARBA" id="ARBA00022722"/>
    </source>
</evidence>
<evidence type="ECO:0000256" key="10">
    <source>
        <dbReference type="ARBA" id="ARBA00023235"/>
    </source>
</evidence>
<evidence type="ECO:0000313" key="19">
    <source>
        <dbReference type="Proteomes" id="UP000432715"/>
    </source>
</evidence>
<dbReference type="InterPro" id="IPR027417">
    <property type="entry name" value="P-loop_NTPase"/>
</dbReference>
<dbReference type="FunFam" id="3.40.50.300:FF:001236">
    <property type="entry name" value="ATP-dependent helicase/nuclease subunit A"/>
    <property type="match status" value="1"/>
</dbReference>